<evidence type="ECO:0000313" key="5">
    <source>
        <dbReference type="EMBL" id="KRK71115.1"/>
    </source>
</evidence>
<keyword evidence="1" id="KW-0805">Transcription regulation</keyword>
<protein>
    <recommendedName>
        <fullName evidence="4">HTH marR-type domain-containing protein</fullName>
    </recommendedName>
</protein>
<sequence>MNYGKLVKQACNQMNRAMDEYARASGLTGTQMSIIDFIGSKSVVLQRDIEAEFNIQRSTASVLLQRMEARALVTRQTVAGDARQKEVRLTPKAERLHEMVAVYIAKQQNAMTSEFTPAECATFVRMLQYFIQLNHDEQAPSEP</sequence>
<dbReference type="InterPro" id="IPR036388">
    <property type="entry name" value="WH-like_DNA-bd_sf"/>
</dbReference>
<evidence type="ECO:0000259" key="4">
    <source>
        <dbReference type="PROSITE" id="PS50995"/>
    </source>
</evidence>
<dbReference type="Proteomes" id="UP000051804">
    <property type="component" value="Unassembled WGS sequence"/>
</dbReference>
<dbReference type="PANTHER" id="PTHR42756">
    <property type="entry name" value="TRANSCRIPTIONAL REGULATOR, MARR"/>
    <property type="match status" value="1"/>
</dbReference>
<dbReference type="Gene3D" id="1.10.10.10">
    <property type="entry name" value="Winged helix-like DNA-binding domain superfamily/Winged helix DNA-binding domain"/>
    <property type="match status" value="1"/>
</dbReference>
<comment type="caution">
    <text evidence="5">The sequence shown here is derived from an EMBL/GenBank/DDBJ whole genome shotgun (WGS) entry which is preliminary data.</text>
</comment>
<evidence type="ECO:0000256" key="2">
    <source>
        <dbReference type="ARBA" id="ARBA00023125"/>
    </source>
</evidence>
<keyword evidence="2" id="KW-0238">DNA-binding</keyword>
<dbReference type="InterPro" id="IPR000835">
    <property type="entry name" value="HTH_MarR-typ"/>
</dbReference>
<dbReference type="STRING" id="1291734.FD02_GL000300"/>
<dbReference type="AlphaFoldDB" id="A0A0R1JJ59"/>
<dbReference type="PROSITE" id="PS50995">
    <property type="entry name" value="HTH_MARR_2"/>
    <property type="match status" value="1"/>
</dbReference>
<dbReference type="PATRIC" id="fig|1291734.4.peg.310"/>
<accession>A0A0R1JJ59</accession>
<dbReference type="SMART" id="SM00347">
    <property type="entry name" value="HTH_MARR"/>
    <property type="match status" value="1"/>
</dbReference>
<evidence type="ECO:0000313" key="6">
    <source>
        <dbReference type="Proteomes" id="UP000051804"/>
    </source>
</evidence>
<proteinExistence type="predicted"/>
<dbReference type="GO" id="GO:0003700">
    <property type="term" value="F:DNA-binding transcription factor activity"/>
    <property type="evidence" value="ECO:0007669"/>
    <property type="project" value="InterPro"/>
</dbReference>
<name>A0A0R1JJ59_9LACO</name>
<reference evidence="5 6" key="1">
    <citation type="journal article" date="2015" name="Genome Announc.">
        <title>Expanding the biotechnology potential of lactobacilli through comparative genomics of 213 strains and associated genera.</title>
        <authorList>
            <person name="Sun Z."/>
            <person name="Harris H.M."/>
            <person name="McCann A."/>
            <person name="Guo C."/>
            <person name="Argimon S."/>
            <person name="Zhang W."/>
            <person name="Yang X."/>
            <person name="Jeffery I.B."/>
            <person name="Cooney J.C."/>
            <person name="Kagawa T.F."/>
            <person name="Liu W."/>
            <person name="Song Y."/>
            <person name="Salvetti E."/>
            <person name="Wrobel A."/>
            <person name="Rasinkangas P."/>
            <person name="Parkhill J."/>
            <person name="Rea M.C."/>
            <person name="O'Sullivan O."/>
            <person name="Ritari J."/>
            <person name="Douillard F.P."/>
            <person name="Paul Ross R."/>
            <person name="Yang R."/>
            <person name="Briner A.E."/>
            <person name="Felis G.E."/>
            <person name="de Vos W.M."/>
            <person name="Barrangou R."/>
            <person name="Klaenhammer T.R."/>
            <person name="Caufield P.W."/>
            <person name="Cui Y."/>
            <person name="Zhang H."/>
            <person name="O'Toole P.W."/>
        </authorList>
    </citation>
    <scope>NUCLEOTIDE SEQUENCE [LARGE SCALE GENOMIC DNA]</scope>
    <source>
        <strain evidence="5 6">JCM 17158</strain>
    </source>
</reference>
<dbReference type="InterPro" id="IPR036390">
    <property type="entry name" value="WH_DNA-bd_sf"/>
</dbReference>
<evidence type="ECO:0000256" key="1">
    <source>
        <dbReference type="ARBA" id="ARBA00023015"/>
    </source>
</evidence>
<keyword evidence="3" id="KW-0804">Transcription</keyword>
<dbReference type="PANTHER" id="PTHR42756:SF1">
    <property type="entry name" value="TRANSCRIPTIONAL REPRESSOR OF EMRAB OPERON"/>
    <property type="match status" value="1"/>
</dbReference>
<feature type="domain" description="HTH marR-type" evidence="4">
    <location>
        <begin position="1"/>
        <end position="132"/>
    </location>
</feature>
<dbReference type="EMBL" id="AZDJ01000030">
    <property type="protein sequence ID" value="KRK71115.1"/>
    <property type="molecule type" value="Genomic_DNA"/>
</dbReference>
<evidence type="ECO:0000256" key="3">
    <source>
        <dbReference type="ARBA" id="ARBA00023163"/>
    </source>
</evidence>
<dbReference type="Pfam" id="PF12802">
    <property type="entry name" value="MarR_2"/>
    <property type="match status" value="1"/>
</dbReference>
<keyword evidence="6" id="KW-1185">Reference proteome</keyword>
<dbReference type="GO" id="GO:0003677">
    <property type="term" value="F:DNA binding"/>
    <property type="evidence" value="ECO:0007669"/>
    <property type="project" value="UniProtKB-KW"/>
</dbReference>
<organism evidence="5 6">
    <name type="scientific">Lacticaseibacillus nasuensis JCM 17158</name>
    <dbReference type="NCBI Taxonomy" id="1291734"/>
    <lineage>
        <taxon>Bacteria</taxon>
        <taxon>Bacillati</taxon>
        <taxon>Bacillota</taxon>
        <taxon>Bacilli</taxon>
        <taxon>Lactobacillales</taxon>
        <taxon>Lactobacillaceae</taxon>
        <taxon>Lacticaseibacillus</taxon>
    </lineage>
</organism>
<dbReference type="SUPFAM" id="SSF46785">
    <property type="entry name" value="Winged helix' DNA-binding domain"/>
    <property type="match status" value="1"/>
</dbReference>
<gene>
    <name evidence="5" type="ORF">FD02_GL000300</name>
</gene>